<proteinExistence type="predicted"/>
<evidence type="ECO:0000259" key="5">
    <source>
        <dbReference type="PROSITE" id="PS50977"/>
    </source>
</evidence>
<evidence type="ECO:0000313" key="6">
    <source>
        <dbReference type="EMBL" id="MDQ0465177.1"/>
    </source>
</evidence>
<evidence type="ECO:0000256" key="2">
    <source>
        <dbReference type="ARBA" id="ARBA00023125"/>
    </source>
</evidence>
<dbReference type="PROSITE" id="PS50977">
    <property type="entry name" value="HTH_TETR_2"/>
    <property type="match status" value="1"/>
</dbReference>
<sequence length="202" mass="22987">MRDELHDQRRRKIVEAARQVFLGTDFERATVNAVAKLARVSSATVYIYFENKDRLFEAVTDIALAPFERTFVDLEPLDGDPETVLMRFAEGYFRFLVDPGVRGFYRIVVAEADHRPELGARMHVLSHQMFGAVLRRRFARFNAEGMLAIPDPALSARLFQGMLEHAALTIPLFRGSGAPPLHEEQPYCTEVVRVFLAGHRRA</sequence>
<keyword evidence="7" id="KW-1185">Reference proteome</keyword>
<dbReference type="InterPro" id="IPR001647">
    <property type="entry name" value="HTH_TetR"/>
</dbReference>
<dbReference type="InterPro" id="IPR039536">
    <property type="entry name" value="TetR_C_Proteobacteria"/>
</dbReference>
<dbReference type="Pfam" id="PF14246">
    <property type="entry name" value="TetR_C_7"/>
    <property type="match status" value="1"/>
</dbReference>
<accession>A0ABU0IT42</accession>
<evidence type="ECO:0000256" key="3">
    <source>
        <dbReference type="ARBA" id="ARBA00023163"/>
    </source>
</evidence>
<reference evidence="6 7" key="1">
    <citation type="submission" date="2023-07" db="EMBL/GenBank/DDBJ databases">
        <title>Genomic Encyclopedia of Type Strains, Phase IV (KMG-IV): sequencing the most valuable type-strain genomes for metagenomic binning, comparative biology and taxonomic classification.</title>
        <authorList>
            <person name="Goeker M."/>
        </authorList>
    </citation>
    <scope>NUCLEOTIDE SEQUENCE [LARGE SCALE GENOMIC DNA]</scope>
    <source>
        <strain evidence="6 7">DSM 18695</strain>
    </source>
</reference>
<dbReference type="InterPro" id="IPR050109">
    <property type="entry name" value="HTH-type_TetR-like_transc_reg"/>
</dbReference>
<name>A0ABU0IT42_9CAUL</name>
<dbReference type="Gene3D" id="1.10.10.60">
    <property type="entry name" value="Homeodomain-like"/>
    <property type="match status" value="1"/>
</dbReference>
<dbReference type="Proteomes" id="UP001228905">
    <property type="component" value="Unassembled WGS sequence"/>
</dbReference>
<protein>
    <submittedName>
        <fullName evidence="6">AcrR family transcriptional regulator</fullName>
    </submittedName>
</protein>
<comment type="caution">
    <text evidence="6">The sequence shown here is derived from an EMBL/GenBank/DDBJ whole genome shotgun (WGS) entry which is preliminary data.</text>
</comment>
<dbReference type="SUPFAM" id="SSF48498">
    <property type="entry name" value="Tetracyclin repressor-like, C-terminal domain"/>
    <property type="match status" value="1"/>
</dbReference>
<dbReference type="RefSeq" id="WP_307350354.1">
    <property type="nucleotide sequence ID" value="NZ_JAUSVS010000005.1"/>
</dbReference>
<dbReference type="PANTHER" id="PTHR30055">
    <property type="entry name" value="HTH-TYPE TRANSCRIPTIONAL REGULATOR RUTR"/>
    <property type="match status" value="1"/>
</dbReference>
<dbReference type="InterPro" id="IPR036271">
    <property type="entry name" value="Tet_transcr_reg_TetR-rel_C_sf"/>
</dbReference>
<dbReference type="Pfam" id="PF00440">
    <property type="entry name" value="TetR_N"/>
    <property type="match status" value="1"/>
</dbReference>
<keyword evidence="3" id="KW-0804">Transcription</keyword>
<keyword evidence="1" id="KW-0805">Transcription regulation</keyword>
<gene>
    <name evidence="6" type="ORF">QO010_002961</name>
</gene>
<dbReference type="SUPFAM" id="SSF46689">
    <property type="entry name" value="Homeodomain-like"/>
    <property type="match status" value="1"/>
</dbReference>
<dbReference type="PANTHER" id="PTHR30055:SF234">
    <property type="entry name" value="HTH-TYPE TRANSCRIPTIONAL REGULATOR BETI"/>
    <property type="match status" value="1"/>
</dbReference>
<feature type="domain" description="HTH tetR-type" evidence="5">
    <location>
        <begin position="7"/>
        <end position="67"/>
    </location>
</feature>
<dbReference type="EMBL" id="JAUSVS010000005">
    <property type="protein sequence ID" value="MDQ0465177.1"/>
    <property type="molecule type" value="Genomic_DNA"/>
</dbReference>
<evidence type="ECO:0000256" key="4">
    <source>
        <dbReference type="PROSITE-ProRule" id="PRU00335"/>
    </source>
</evidence>
<evidence type="ECO:0000313" key="7">
    <source>
        <dbReference type="Proteomes" id="UP001228905"/>
    </source>
</evidence>
<organism evidence="6 7">
    <name type="scientific">Caulobacter ginsengisoli</name>
    <dbReference type="NCBI Taxonomy" id="400775"/>
    <lineage>
        <taxon>Bacteria</taxon>
        <taxon>Pseudomonadati</taxon>
        <taxon>Pseudomonadota</taxon>
        <taxon>Alphaproteobacteria</taxon>
        <taxon>Caulobacterales</taxon>
        <taxon>Caulobacteraceae</taxon>
        <taxon>Caulobacter</taxon>
    </lineage>
</organism>
<evidence type="ECO:0000256" key="1">
    <source>
        <dbReference type="ARBA" id="ARBA00023015"/>
    </source>
</evidence>
<dbReference type="PRINTS" id="PR00455">
    <property type="entry name" value="HTHTETR"/>
</dbReference>
<dbReference type="InterPro" id="IPR009057">
    <property type="entry name" value="Homeodomain-like_sf"/>
</dbReference>
<feature type="DNA-binding region" description="H-T-H motif" evidence="4">
    <location>
        <begin position="30"/>
        <end position="49"/>
    </location>
</feature>
<dbReference type="Gene3D" id="1.10.357.10">
    <property type="entry name" value="Tetracycline Repressor, domain 2"/>
    <property type="match status" value="1"/>
</dbReference>
<keyword evidence="2 4" id="KW-0238">DNA-binding</keyword>